<feature type="transmembrane region" description="Helical" evidence="7">
    <location>
        <begin position="210"/>
        <end position="231"/>
    </location>
</feature>
<keyword evidence="9" id="KW-1185">Reference proteome</keyword>
<feature type="transmembrane region" description="Helical" evidence="7">
    <location>
        <begin position="251"/>
        <end position="270"/>
    </location>
</feature>
<feature type="transmembrane region" description="Helical" evidence="7">
    <location>
        <begin position="321"/>
        <end position="343"/>
    </location>
</feature>
<reference evidence="8 9" key="1">
    <citation type="journal article" date="2015" name="Stand. Genomic Sci.">
        <title>Genomic Encyclopedia of Bacterial and Archaeal Type Strains, Phase III: the genomes of soil and plant-associated and newly described type strains.</title>
        <authorList>
            <person name="Whitman W.B."/>
            <person name="Woyke T."/>
            <person name="Klenk H.P."/>
            <person name="Zhou Y."/>
            <person name="Lilburn T.G."/>
            <person name="Beck B.J."/>
            <person name="De Vos P."/>
            <person name="Vandamme P."/>
            <person name="Eisen J.A."/>
            <person name="Garrity G."/>
            <person name="Hugenholtz P."/>
            <person name="Kyrpides N.C."/>
        </authorList>
    </citation>
    <scope>NUCLEOTIDE SEQUENCE [LARGE SCALE GENOMIC DNA]</scope>
    <source>
        <strain evidence="8 9">CGMCC 1.6847</strain>
    </source>
</reference>
<accession>A0ABY3FK28</accession>
<keyword evidence="6 7" id="KW-0472">Membrane</keyword>
<comment type="similarity">
    <text evidence="2">Belongs to the polysaccharide synthase family.</text>
</comment>
<dbReference type="PANTHER" id="PTHR30250:SF10">
    <property type="entry name" value="LIPOPOLYSACCHARIDE BIOSYNTHESIS PROTEIN WZXC"/>
    <property type="match status" value="1"/>
</dbReference>
<sequence length="477" mass="54754">MSLRKQAISGMIWSYSQQFGSQLLSFGVSIFLARLLLPEVFGLIGMLAIFIGIGNALFEGGLTSSLIRTKEVTAVDYSTVFIFNLIGSILIYFLLYLAAPFIADFYHQPELTSITRIYSLTFIFSAFGTVQNTILTRELQFKKQALVTLPALLLGSFVGLTLAHYNYGVWALVYSALVNAFFTSLFLWVSSSWFPKLLFDKTLFKFHFRYGYKMTLSSILDTVFTNIYQIIIGRFYSAAQVGYYSRANTLMMLPVGNVSSALNKVVFPLFAKVQDDIPRFRNAYRQIMQIVLFIITPVIVIMALLAKPLVVFLFTEKWLPIVPIFQIICFTGILYPLHLYNLLVLQVKGRSDLFFKLEVFKKVLLSIILIISFFFGFYALLWGQLLFSIIALLINTHYAGAMLNYKMWSQLKDILPIFFFSLCMGIFIYFTDSLIEDYNNFTRLFTGSFFGTAIYFFLAWLFKYESIHNIKNLFSKV</sequence>
<dbReference type="PANTHER" id="PTHR30250">
    <property type="entry name" value="PST FAMILY PREDICTED COLANIC ACID TRANSPORTER"/>
    <property type="match status" value="1"/>
</dbReference>
<evidence type="ECO:0000313" key="8">
    <source>
        <dbReference type="EMBL" id="TWH99138.1"/>
    </source>
</evidence>
<comment type="caution">
    <text evidence="8">The sequence shown here is derived from an EMBL/GenBank/DDBJ whole genome shotgun (WGS) entry which is preliminary data.</text>
</comment>
<evidence type="ECO:0000313" key="9">
    <source>
        <dbReference type="Proteomes" id="UP000317519"/>
    </source>
</evidence>
<dbReference type="CDD" id="cd13127">
    <property type="entry name" value="MATE_tuaB_like"/>
    <property type="match status" value="1"/>
</dbReference>
<dbReference type="InterPro" id="IPR050833">
    <property type="entry name" value="Poly_Biosynth_Transport"/>
</dbReference>
<dbReference type="Proteomes" id="UP000317519">
    <property type="component" value="Unassembled WGS sequence"/>
</dbReference>
<keyword evidence="5 7" id="KW-1133">Transmembrane helix</keyword>
<organism evidence="8 9">
    <name type="scientific">Flavobacterium tiangeerense</name>
    <dbReference type="NCBI Taxonomy" id="459471"/>
    <lineage>
        <taxon>Bacteria</taxon>
        <taxon>Pseudomonadati</taxon>
        <taxon>Bacteroidota</taxon>
        <taxon>Flavobacteriia</taxon>
        <taxon>Flavobacteriales</taxon>
        <taxon>Flavobacteriaceae</taxon>
        <taxon>Flavobacterium</taxon>
    </lineage>
</organism>
<dbReference type="RefSeq" id="WP_144894255.1">
    <property type="nucleotide sequence ID" value="NZ_VLKO01000016.1"/>
</dbReference>
<dbReference type="EMBL" id="VLKO01000016">
    <property type="protein sequence ID" value="TWH99138.1"/>
    <property type="molecule type" value="Genomic_DNA"/>
</dbReference>
<feature type="transmembrane region" description="Helical" evidence="7">
    <location>
        <begin position="40"/>
        <end position="58"/>
    </location>
</feature>
<evidence type="ECO:0000256" key="7">
    <source>
        <dbReference type="SAM" id="Phobius"/>
    </source>
</evidence>
<evidence type="ECO:0000256" key="5">
    <source>
        <dbReference type="ARBA" id="ARBA00022989"/>
    </source>
</evidence>
<feature type="transmembrane region" description="Helical" evidence="7">
    <location>
        <begin position="115"/>
        <end position="134"/>
    </location>
</feature>
<gene>
    <name evidence="8" type="ORF">IQ05_03133</name>
</gene>
<name>A0ABY3FK28_9FLAO</name>
<keyword evidence="3" id="KW-1003">Cell membrane</keyword>
<dbReference type="Pfam" id="PF13440">
    <property type="entry name" value="Polysacc_synt_3"/>
    <property type="match status" value="1"/>
</dbReference>
<feature type="transmembrane region" description="Helical" evidence="7">
    <location>
        <begin position="79"/>
        <end position="103"/>
    </location>
</feature>
<feature type="transmembrane region" description="Helical" evidence="7">
    <location>
        <begin position="146"/>
        <end position="165"/>
    </location>
</feature>
<feature type="transmembrane region" description="Helical" evidence="7">
    <location>
        <begin position="171"/>
        <end position="189"/>
    </location>
</feature>
<evidence type="ECO:0000256" key="2">
    <source>
        <dbReference type="ARBA" id="ARBA00007430"/>
    </source>
</evidence>
<feature type="transmembrane region" description="Helical" evidence="7">
    <location>
        <begin position="290"/>
        <end position="315"/>
    </location>
</feature>
<feature type="transmembrane region" description="Helical" evidence="7">
    <location>
        <begin position="417"/>
        <end position="435"/>
    </location>
</feature>
<evidence type="ECO:0000256" key="1">
    <source>
        <dbReference type="ARBA" id="ARBA00004651"/>
    </source>
</evidence>
<evidence type="ECO:0000256" key="6">
    <source>
        <dbReference type="ARBA" id="ARBA00023136"/>
    </source>
</evidence>
<feature type="transmembrane region" description="Helical" evidence="7">
    <location>
        <begin position="12"/>
        <end position="34"/>
    </location>
</feature>
<proteinExistence type="inferred from homology"/>
<feature type="transmembrane region" description="Helical" evidence="7">
    <location>
        <begin position="441"/>
        <end position="462"/>
    </location>
</feature>
<evidence type="ECO:0000256" key="3">
    <source>
        <dbReference type="ARBA" id="ARBA00022475"/>
    </source>
</evidence>
<comment type="subcellular location">
    <subcellularLocation>
        <location evidence="1">Cell membrane</location>
        <topology evidence="1">Multi-pass membrane protein</topology>
    </subcellularLocation>
</comment>
<keyword evidence="4 7" id="KW-0812">Transmembrane</keyword>
<evidence type="ECO:0000256" key="4">
    <source>
        <dbReference type="ARBA" id="ARBA00022692"/>
    </source>
</evidence>
<feature type="transmembrane region" description="Helical" evidence="7">
    <location>
        <begin position="363"/>
        <end position="380"/>
    </location>
</feature>
<protein>
    <submittedName>
        <fullName evidence="8">O-antigen/teichoic acid export membrane protein</fullName>
    </submittedName>
</protein>